<feature type="transmembrane region" description="Helical" evidence="8">
    <location>
        <begin position="132"/>
        <end position="156"/>
    </location>
</feature>
<keyword evidence="6 8" id="KW-0472">Membrane</keyword>
<proteinExistence type="inferred from homology"/>
<dbReference type="InterPro" id="IPR000298">
    <property type="entry name" value="Cyt_c_oxidase-like_su3"/>
</dbReference>
<feature type="transmembrane region" description="Helical" evidence="8">
    <location>
        <begin position="89"/>
        <end position="108"/>
    </location>
</feature>
<dbReference type="Gene3D" id="1.20.120.80">
    <property type="entry name" value="Cytochrome c oxidase, subunit III, four-helix bundle"/>
    <property type="match status" value="1"/>
</dbReference>
<protein>
    <submittedName>
        <fullName evidence="10">Heme-copper oxidase subunit III</fullName>
    </submittedName>
</protein>
<dbReference type="EMBL" id="WJYA01000005">
    <property type="protein sequence ID" value="MTE26818.1"/>
    <property type="molecule type" value="Genomic_DNA"/>
</dbReference>
<feature type="transmembrane region" description="Helical" evidence="8">
    <location>
        <begin position="20"/>
        <end position="39"/>
    </location>
</feature>
<keyword evidence="5 8" id="KW-1133">Transmembrane helix</keyword>
<evidence type="ECO:0000256" key="1">
    <source>
        <dbReference type="ARBA" id="ARBA00004651"/>
    </source>
</evidence>
<dbReference type="InterPro" id="IPR035973">
    <property type="entry name" value="Cyt_c_oxidase_su3-like_sf"/>
</dbReference>
<comment type="subcellular location">
    <subcellularLocation>
        <location evidence="1 7">Cell membrane</location>
        <topology evidence="1 7">Multi-pass membrane protein</topology>
    </subcellularLocation>
</comment>
<keyword evidence="3" id="KW-1003">Cell membrane</keyword>
<keyword evidence="11" id="KW-1185">Reference proteome</keyword>
<name>A0A7K1GEI3_9FLAO</name>
<dbReference type="InterPro" id="IPR024791">
    <property type="entry name" value="Cyt_c/ubiquinol_Oxase_su3"/>
</dbReference>
<dbReference type="GO" id="GO:0019646">
    <property type="term" value="P:aerobic electron transport chain"/>
    <property type="evidence" value="ECO:0007669"/>
    <property type="project" value="InterPro"/>
</dbReference>
<dbReference type="InterPro" id="IPR013833">
    <property type="entry name" value="Cyt_c_oxidase_su3_a-hlx"/>
</dbReference>
<comment type="caution">
    <text evidence="10">The sequence shown here is derived from an EMBL/GenBank/DDBJ whole genome shotgun (WGS) entry which is preliminary data.</text>
</comment>
<dbReference type="SUPFAM" id="SSF81452">
    <property type="entry name" value="Cytochrome c oxidase subunit III-like"/>
    <property type="match status" value="1"/>
</dbReference>
<dbReference type="AlphaFoldDB" id="A0A7K1GEI3"/>
<comment type="similarity">
    <text evidence="2 7">Belongs to the cytochrome c oxidase subunit 3 family.</text>
</comment>
<evidence type="ECO:0000256" key="8">
    <source>
        <dbReference type="SAM" id="Phobius"/>
    </source>
</evidence>
<dbReference type="GO" id="GO:0005886">
    <property type="term" value="C:plasma membrane"/>
    <property type="evidence" value="ECO:0007669"/>
    <property type="project" value="UniProtKB-SubCell"/>
</dbReference>
<dbReference type="PROSITE" id="PS50253">
    <property type="entry name" value="COX3"/>
    <property type="match status" value="1"/>
</dbReference>
<evidence type="ECO:0000256" key="2">
    <source>
        <dbReference type="ARBA" id="ARBA00010581"/>
    </source>
</evidence>
<feature type="domain" description="Heme-copper oxidase subunit III family profile" evidence="9">
    <location>
        <begin position="1"/>
        <end position="196"/>
    </location>
</feature>
<evidence type="ECO:0000256" key="3">
    <source>
        <dbReference type="ARBA" id="ARBA00022475"/>
    </source>
</evidence>
<evidence type="ECO:0000313" key="11">
    <source>
        <dbReference type="Proteomes" id="UP000447545"/>
    </source>
</evidence>
<dbReference type="Proteomes" id="UP000447545">
    <property type="component" value="Unassembled WGS sequence"/>
</dbReference>
<dbReference type="Pfam" id="PF00510">
    <property type="entry name" value="COX3"/>
    <property type="match status" value="1"/>
</dbReference>
<reference evidence="10 11" key="1">
    <citation type="submission" date="2019-11" db="EMBL/GenBank/DDBJ databases">
        <title>Winogradskyella ouciana sp. nov., isolated from the hadal seawater of the Mariana Trench.</title>
        <authorList>
            <person name="Liu R."/>
        </authorList>
    </citation>
    <scope>NUCLEOTIDE SEQUENCE [LARGE SCALE GENOMIC DNA]</scope>
    <source>
        <strain evidence="10 11">ZXX205</strain>
    </source>
</reference>
<dbReference type="PANTHER" id="PTHR11403">
    <property type="entry name" value="CYTOCHROME C OXIDASE SUBUNIT III"/>
    <property type="match status" value="1"/>
</dbReference>
<evidence type="ECO:0000256" key="7">
    <source>
        <dbReference type="RuleBase" id="RU003376"/>
    </source>
</evidence>
<keyword evidence="4 7" id="KW-0812">Transmembrane</keyword>
<dbReference type="CDD" id="cd00386">
    <property type="entry name" value="Heme_Cu_Oxidase_III_like"/>
    <property type="match status" value="1"/>
</dbReference>
<dbReference type="GO" id="GO:0004129">
    <property type="term" value="F:cytochrome-c oxidase activity"/>
    <property type="evidence" value="ECO:0007669"/>
    <property type="project" value="InterPro"/>
</dbReference>
<evidence type="ECO:0000256" key="6">
    <source>
        <dbReference type="ARBA" id="ARBA00023136"/>
    </source>
</evidence>
<accession>A0A7K1GEI3</accession>
<sequence>MDLTEGTPEEKRVRSKKMMLWFGIGSLIMSFAAWASAFLVSKKQRLDKDWLTNFDLPSAFLISIAVIVLSSFTFILAKNALKHGNRQMTSVWLMTTFVLGLVFIFNQFEGFNQIIEDGHYFTGSSSNITVTYIYFIAAAHIAHVVVGLICLLVVIYNHFKQKYSANNMLGLELAGNFWHFVDILWICLFLFLYFFK</sequence>
<dbReference type="RefSeq" id="WP_155088672.1">
    <property type="nucleotide sequence ID" value="NZ_WJYA01000005.1"/>
</dbReference>
<evidence type="ECO:0000313" key="10">
    <source>
        <dbReference type="EMBL" id="MTE26818.1"/>
    </source>
</evidence>
<feature type="transmembrane region" description="Helical" evidence="8">
    <location>
        <begin position="59"/>
        <end position="77"/>
    </location>
</feature>
<organism evidence="10 11">
    <name type="scientific">Winogradskyella ouciana</name>
    <dbReference type="NCBI Taxonomy" id="2608631"/>
    <lineage>
        <taxon>Bacteria</taxon>
        <taxon>Pseudomonadati</taxon>
        <taxon>Bacteroidota</taxon>
        <taxon>Flavobacteriia</taxon>
        <taxon>Flavobacteriales</taxon>
        <taxon>Flavobacteriaceae</taxon>
        <taxon>Winogradskyella</taxon>
    </lineage>
</organism>
<evidence type="ECO:0000259" key="9">
    <source>
        <dbReference type="PROSITE" id="PS50253"/>
    </source>
</evidence>
<gene>
    <name evidence="10" type="ORF">F1003_07740</name>
</gene>
<feature type="transmembrane region" description="Helical" evidence="8">
    <location>
        <begin position="177"/>
        <end position="195"/>
    </location>
</feature>
<dbReference type="PANTHER" id="PTHR11403:SF2">
    <property type="entry name" value="CYTOCHROME BO(3) UBIQUINOL OXIDASE SUBUNIT 3"/>
    <property type="match status" value="1"/>
</dbReference>
<evidence type="ECO:0000256" key="4">
    <source>
        <dbReference type="ARBA" id="ARBA00022692"/>
    </source>
</evidence>
<evidence type="ECO:0000256" key="5">
    <source>
        <dbReference type="ARBA" id="ARBA00022989"/>
    </source>
</evidence>